<reference evidence="6 7" key="1">
    <citation type="submission" date="2017-04" db="EMBL/GenBank/DDBJ databases">
        <title>Draft genome sequence of Zooshikella ganghwensis VG4 isolated from Red Sea sediments.</title>
        <authorList>
            <person name="Rehman Z."/>
            <person name="Alam I."/>
            <person name="Kamau A."/>
            <person name="Bajic V."/>
            <person name="Leiknes T."/>
        </authorList>
    </citation>
    <scope>NUCLEOTIDE SEQUENCE [LARGE SCALE GENOMIC DNA]</scope>
    <source>
        <strain evidence="6 7">VG4</strain>
    </source>
</reference>
<evidence type="ECO:0000256" key="3">
    <source>
        <dbReference type="ARBA" id="ARBA00043995"/>
    </source>
</evidence>
<organism evidence="6 7">
    <name type="scientific">Zooshikella ganghwensis</name>
    <dbReference type="NCBI Taxonomy" id="202772"/>
    <lineage>
        <taxon>Bacteria</taxon>
        <taxon>Pseudomonadati</taxon>
        <taxon>Pseudomonadota</taxon>
        <taxon>Gammaproteobacteria</taxon>
        <taxon>Oceanospirillales</taxon>
        <taxon>Zooshikellaceae</taxon>
        <taxon>Zooshikella</taxon>
    </lineage>
</organism>
<dbReference type="PANTHER" id="PTHR30160:SF7">
    <property type="entry name" value="ADP-HEPTOSE--LPS HEPTOSYLTRANSFERASE 2"/>
    <property type="match status" value="1"/>
</dbReference>
<keyword evidence="2 6" id="KW-0808">Transferase</keyword>
<dbReference type="NCBIfam" id="TIGR02195">
    <property type="entry name" value="heptsyl_trn_II"/>
    <property type="match status" value="1"/>
</dbReference>
<protein>
    <recommendedName>
        <fullName evidence="4">lipopolysaccharide heptosyltransferase II</fullName>
        <ecNumber evidence="4">2.4.99.24</ecNumber>
    </recommendedName>
</protein>
<dbReference type="GO" id="GO:0009244">
    <property type="term" value="P:lipopolysaccharide core region biosynthetic process"/>
    <property type="evidence" value="ECO:0007669"/>
    <property type="project" value="TreeGrafter"/>
</dbReference>
<dbReference type="Pfam" id="PF01075">
    <property type="entry name" value="Glyco_transf_9"/>
    <property type="match status" value="1"/>
</dbReference>
<evidence type="ECO:0000313" key="7">
    <source>
        <dbReference type="Proteomes" id="UP000257039"/>
    </source>
</evidence>
<dbReference type="FunFam" id="3.40.50.2000:FF:000023">
    <property type="entry name" value="ADP-heptose--LPS heptosyltransferase II"/>
    <property type="match status" value="1"/>
</dbReference>
<gene>
    <name evidence="6" type="primary">waaF</name>
    <name evidence="6" type="ORF">B9G39_02805</name>
</gene>
<dbReference type="PANTHER" id="PTHR30160">
    <property type="entry name" value="TETRAACYLDISACCHARIDE 4'-KINASE-RELATED"/>
    <property type="match status" value="1"/>
</dbReference>
<dbReference type="InterPro" id="IPR011910">
    <property type="entry name" value="RfaF"/>
</dbReference>
<dbReference type="GO" id="GO:0008713">
    <property type="term" value="F:ADP-heptose-lipopolysaccharide heptosyltransferase activity"/>
    <property type="evidence" value="ECO:0007669"/>
    <property type="project" value="UniProtKB-EC"/>
</dbReference>
<dbReference type="CDD" id="cd03789">
    <property type="entry name" value="GT9_LPS_heptosyltransferase"/>
    <property type="match status" value="1"/>
</dbReference>
<dbReference type="EC" id="2.4.99.24" evidence="4"/>
<dbReference type="RefSeq" id="WP_094785958.1">
    <property type="nucleotide sequence ID" value="NZ_NDXW01000001.1"/>
</dbReference>
<dbReference type="SUPFAM" id="SSF53756">
    <property type="entry name" value="UDP-Glycosyltransferase/glycogen phosphorylase"/>
    <property type="match status" value="1"/>
</dbReference>
<dbReference type="InterPro" id="IPR002201">
    <property type="entry name" value="Glyco_trans_9"/>
</dbReference>
<keyword evidence="1" id="KW-0328">Glycosyltransferase</keyword>
<comment type="similarity">
    <text evidence="3">Belongs to the glycosyltransferase 9 family.</text>
</comment>
<evidence type="ECO:0000256" key="4">
    <source>
        <dbReference type="ARBA" id="ARBA00044042"/>
    </source>
</evidence>
<comment type="catalytic activity">
    <reaction evidence="5">
        <text>an L-alpha-D-Hep-(1-&gt;5)-[alpha-Kdo-(2-&gt;4)]-alpha-Kdo-(2-&gt;6)-lipid A + ADP-L-glycero-beta-D-manno-heptose = an L-alpha-D-Hep-(1-&gt;3)-L-alpha-D-Hep-(1-&gt;5)-[alpha-Kdo-(2-&gt;4)]-alpha-Kdo-(2-&gt;6)-lipid A + ADP + H(+)</text>
        <dbReference type="Rhea" id="RHEA:74071"/>
        <dbReference type="ChEBI" id="CHEBI:15378"/>
        <dbReference type="ChEBI" id="CHEBI:61506"/>
        <dbReference type="ChEBI" id="CHEBI:193068"/>
        <dbReference type="ChEBI" id="CHEBI:193069"/>
        <dbReference type="ChEBI" id="CHEBI:456216"/>
        <dbReference type="EC" id="2.4.99.24"/>
    </reaction>
</comment>
<accession>A0A4P9VJP0</accession>
<evidence type="ECO:0000313" key="6">
    <source>
        <dbReference type="EMBL" id="RDH42457.1"/>
    </source>
</evidence>
<dbReference type="InterPro" id="IPR051199">
    <property type="entry name" value="LPS_LOS_Heptosyltrfase"/>
</dbReference>
<comment type="caution">
    <text evidence="6">The sequence shown here is derived from an EMBL/GenBank/DDBJ whole genome shotgun (WGS) entry which is preliminary data.</text>
</comment>
<sequence>MKILVVGPSWVGDMVMAQTLFMSLKAQHPGCVIDVLAPEWSRPILQRMPEVHKSIAMPVGHGELKLSARWHLARKLRYEHYDQAIVLPNSLKSVLVPAMAKIPQRTGWVGECRYGLLNDIRKLDKSALPLMIQRFIALAYPANTPLPGDLPAPALHVDKVSMQKALARYELMADERSPVLALCPGAEFGPAKRWPEQHYSAVATHMIQAGWQVWLLGSAKDQEVTTKIASQIPEQWQNRVQNLAGRTSLAEAIDLLSMASAVVSNDSGLMHIAAALERPLVVVYGSTSPDFTPPLNQQQAVVRLGLECSPCFKRECPLGHLKCLHQLTPPTVIEALQKLVPVVSENKKPAKSVASSCG</sequence>
<dbReference type="Proteomes" id="UP000257039">
    <property type="component" value="Unassembled WGS sequence"/>
</dbReference>
<dbReference type="Gene3D" id="3.40.50.2000">
    <property type="entry name" value="Glycogen Phosphorylase B"/>
    <property type="match status" value="2"/>
</dbReference>
<dbReference type="GO" id="GO:0005829">
    <property type="term" value="C:cytosol"/>
    <property type="evidence" value="ECO:0007669"/>
    <property type="project" value="TreeGrafter"/>
</dbReference>
<evidence type="ECO:0000256" key="2">
    <source>
        <dbReference type="ARBA" id="ARBA00022679"/>
    </source>
</evidence>
<name>A0A4P9VJP0_9GAMM</name>
<dbReference type="EMBL" id="NDXW01000001">
    <property type="protein sequence ID" value="RDH42457.1"/>
    <property type="molecule type" value="Genomic_DNA"/>
</dbReference>
<proteinExistence type="inferred from homology"/>
<evidence type="ECO:0000256" key="1">
    <source>
        <dbReference type="ARBA" id="ARBA00022676"/>
    </source>
</evidence>
<dbReference type="AlphaFoldDB" id="A0A4P9VJP0"/>
<evidence type="ECO:0000256" key="5">
    <source>
        <dbReference type="ARBA" id="ARBA00047503"/>
    </source>
</evidence>
<keyword evidence="7" id="KW-1185">Reference proteome</keyword>